<dbReference type="PANTHER" id="PTHR43300:SF11">
    <property type="entry name" value="ACETYLTRANSFERASE RV3034C-RELATED"/>
    <property type="match status" value="1"/>
</dbReference>
<proteinExistence type="inferred from homology"/>
<reference evidence="6" key="1">
    <citation type="submission" date="2009-11" db="EMBL/GenBank/DDBJ databases">
        <authorList>
            <person name="Jung Y.-H."/>
            <person name="Lee Y.S."/>
            <person name="Shin E.S."/>
            <person name="Lee K.M."/>
        </authorList>
    </citation>
    <scope>NUCLEOTIDE SEQUENCE</scope>
    <source>
        <strain evidence="6">JS79</strain>
    </source>
</reference>
<dbReference type="Gene3D" id="2.160.10.10">
    <property type="entry name" value="Hexapeptide repeat proteins"/>
    <property type="match status" value="1"/>
</dbReference>
<name>D0U1S8_ENTFC</name>
<dbReference type="NCBIfam" id="NF000311">
    <property type="entry name" value="Vat_ABCDEFH"/>
    <property type="match status" value="1"/>
</dbReference>
<dbReference type="KEGG" id="ag:ACX92987"/>
<dbReference type="GO" id="GO:0046677">
    <property type="term" value="P:response to antibiotic"/>
    <property type="evidence" value="ECO:0007669"/>
    <property type="project" value="UniProtKB-KW"/>
</dbReference>
<dbReference type="InterPro" id="IPR011004">
    <property type="entry name" value="Trimer_LpxA-like_sf"/>
</dbReference>
<reference evidence="6" key="2">
    <citation type="journal article" date="2010" name="Antimicrob. Agents Chemother.">
        <title>Characterization of two newly identified genes, vgaD and vatG, conferring resistance to streptogramin A in Enterococcus faecium.</title>
        <authorList>
            <person name="Jung Y.H."/>
            <person name="Shin E.S."/>
            <person name="Kim O."/>
            <person name="Yoo J.S."/>
            <person name="Lee K.M."/>
            <person name="Yoo J.I."/>
            <person name="Chung G.T."/>
            <person name="Lee Y.S."/>
        </authorList>
    </citation>
    <scope>NUCLEOTIDE SEQUENCE</scope>
    <source>
        <strain evidence="6">JS79</strain>
    </source>
</reference>
<dbReference type="NCBIfam" id="NF000504">
    <property type="entry name" value="stregram_VatH"/>
    <property type="match status" value="1"/>
</dbReference>
<dbReference type="InterPro" id="IPR050179">
    <property type="entry name" value="Trans_hexapeptide_repeat"/>
</dbReference>
<dbReference type="InterPro" id="IPR001451">
    <property type="entry name" value="Hexapep"/>
</dbReference>
<accession>D0U1S8</accession>
<dbReference type="PANTHER" id="PTHR43300">
    <property type="entry name" value="ACETYLTRANSFERASE"/>
    <property type="match status" value="1"/>
</dbReference>
<dbReference type="EMBL" id="GQ205627">
    <property type="protein sequence ID" value="ACX92987.1"/>
    <property type="molecule type" value="Genomic_DNA"/>
</dbReference>
<evidence type="ECO:0000256" key="1">
    <source>
        <dbReference type="ARBA" id="ARBA00007274"/>
    </source>
</evidence>
<protein>
    <submittedName>
        <fullName evidence="6">Streptogramin A acetyltransferase</fullName>
    </submittedName>
</protein>
<keyword evidence="4" id="KW-0046">Antibiotic resistance</keyword>
<dbReference type="SUPFAM" id="SSF51161">
    <property type="entry name" value="Trimeric LpxA-like enzymes"/>
    <property type="match status" value="1"/>
</dbReference>
<evidence type="ECO:0000256" key="2">
    <source>
        <dbReference type="ARBA" id="ARBA00022679"/>
    </source>
</evidence>
<dbReference type="GO" id="GO:0016746">
    <property type="term" value="F:acyltransferase activity"/>
    <property type="evidence" value="ECO:0007669"/>
    <property type="project" value="UniProtKB-KW"/>
</dbReference>
<evidence type="ECO:0000256" key="4">
    <source>
        <dbReference type="ARBA" id="ARBA00023251"/>
    </source>
</evidence>
<dbReference type="AlphaFoldDB" id="D0U1S8"/>
<gene>
    <name evidence="6" type="primary">vatG</name>
</gene>
<evidence type="ECO:0000313" key="6">
    <source>
        <dbReference type="EMBL" id="ACX92987.1"/>
    </source>
</evidence>
<dbReference type="FunFam" id="2.160.10.10:FF:000037">
    <property type="entry name" value="Streptogramin A acetyltransferase"/>
    <property type="match status" value="1"/>
</dbReference>
<dbReference type="InterPro" id="IPR018357">
    <property type="entry name" value="Hexapep_transf_CS"/>
</dbReference>
<dbReference type="PROSITE" id="PS00101">
    <property type="entry name" value="HEXAPEP_TRANSFERASES"/>
    <property type="match status" value="1"/>
</dbReference>
<dbReference type="CARD" id="ARO:3002845">
    <property type="molecule name" value="vatH"/>
    <property type="mechanism identifier" value="ARO:0001004"/>
    <property type="mechanism name" value="antibiotic inactivation"/>
</dbReference>
<keyword evidence="5" id="KW-0012">Acyltransferase</keyword>
<dbReference type="RefSeq" id="WP_063856935.1">
    <property type="nucleotide sequence ID" value="NG_048551.1"/>
</dbReference>
<keyword evidence="2 6" id="KW-0808">Transferase</keyword>
<organism evidence="6">
    <name type="scientific">Enterococcus faecium</name>
    <name type="common">Streptococcus faecium</name>
    <dbReference type="NCBI Taxonomy" id="1352"/>
    <lineage>
        <taxon>Bacteria</taxon>
        <taxon>Bacillati</taxon>
        <taxon>Bacillota</taxon>
        <taxon>Bacilli</taxon>
        <taxon>Lactobacillales</taxon>
        <taxon>Enterococcaceae</taxon>
        <taxon>Enterococcus</taxon>
    </lineage>
</organism>
<dbReference type="Pfam" id="PF00132">
    <property type="entry name" value="Hexapep"/>
    <property type="match status" value="1"/>
</dbReference>
<evidence type="ECO:0000256" key="3">
    <source>
        <dbReference type="ARBA" id="ARBA00022737"/>
    </source>
</evidence>
<comment type="similarity">
    <text evidence="1">Belongs to the transferase hexapeptide repeat family.</text>
</comment>
<evidence type="ECO:0000256" key="5">
    <source>
        <dbReference type="ARBA" id="ARBA00023315"/>
    </source>
</evidence>
<dbReference type="SMR" id="D0U1S8"/>
<dbReference type="CDD" id="cd03349">
    <property type="entry name" value="LbH_XAT"/>
    <property type="match status" value="1"/>
</dbReference>
<sequence length="216" mass="23932">MAEKLKGPNSNEMYPIAGNKSVQFVKPSLTRPNIIVGEFTYYDSKNGELFEDQVLYHYEIIGDRLIIGKFCSIGPGVTFIMNGANHRMDGSTYPFNIFGHGWEKHTPTLDMLPLKGDTIVGNDVWIGLDATIMPGVKIGDGAIIAAKSVVTKDVDPSTIVGGNPAKQIKKRFSESKIQELLKIKWWDFEDQVISDNIDAILSLDVEALNNISKEND</sequence>
<keyword evidence="3" id="KW-0677">Repeat</keyword>